<dbReference type="GO" id="GO:0070181">
    <property type="term" value="F:small ribosomal subunit rRNA binding"/>
    <property type="evidence" value="ECO:0007669"/>
    <property type="project" value="TreeGrafter"/>
</dbReference>
<dbReference type="GO" id="GO:0015935">
    <property type="term" value="C:small ribosomal subunit"/>
    <property type="evidence" value="ECO:0007669"/>
    <property type="project" value="TreeGrafter"/>
</dbReference>
<dbReference type="Gene3D" id="1.20.58.110">
    <property type="entry name" value="Ribosomal protein S20"/>
    <property type="match status" value="1"/>
</dbReference>
<evidence type="ECO:0000256" key="7">
    <source>
        <dbReference type="ARBA" id="ARBA00035136"/>
    </source>
</evidence>
<comment type="function">
    <text evidence="1 8">Binds directly to 16S ribosomal RNA.</text>
</comment>
<sequence>MANIKSAKKDSITSEQRRKNNTSQRSKIKTFIKKVRLAIISGDQEKAQYAFKNMQPIIDKYATKGLIHKNKAARYKSNLSLQILKLKNKKH</sequence>
<dbReference type="NCBIfam" id="TIGR00029">
    <property type="entry name" value="S20"/>
    <property type="match status" value="1"/>
</dbReference>
<keyword evidence="6 8" id="KW-0687">Ribonucleoprotein</keyword>
<evidence type="ECO:0000313" key="10">
    <source>
        <dbReference type="EMBL" id="AWH90615.1"/>
    </source>
</evidence>
<gene>
    <name evidence="8" type="primary">rpsT</name>
    <name evidence="10" type="ORF">DD681_02285</name>
</gene>
<accession>A0A2U8DGM9</accession>
<dbReference type="FunFam" id="1.20.58.110:FF:000001">
    <property type="entry name" value="30S ribosomal protein S20"/>
    <property type="match status" value="1"/>
</dbReference>
<dbReference type="PANTHER" id="PTHR33398">
    <property type="entry name" value="30S RIBOSOMAL PROTEIN S20"/>
    <property type="match status" value="1"/>
</dbReference>
<keyword evidence="4 8" id="KW-0694">RNA-binding</keyword>
<evidence type="ECO:0000256" key="6">
    <source>
        <dbReference type="ARBA" id="ARBA00023274"/>
    </source>
</evidence>
<dbReference type="AlphaFoldDB" id="A0A2U8DGM9"/>
<feature type="region of interest" description="Disordered" evidence="9">
    <location>
        <begin position="1"/>
        <end position="27"/>
    </location>
</feature>
<dbReference type="InterPro" id="IPR002583">
    <property type="entry name" value="Ribosomal_bS20"/>
</dbReference>
<dbReference type="SUPFAM" id="SSF46992">
    <property type="entry name" value="Ribosomal protein S20"/>
    <property type="match status" value="1"/>
</dbReference>
<evidence type="ECO:0000256" key="8">
    <source>
        <dbReference type="HAMAP-Rule" id="MF_00500"/>
    </source>
</evidence>
<organism evidence="10 11">
    <name type="scientific">Buchnera aphidicola</name>
    <name type="common">Melanaphis sacchari</name>
    <dbReference type="NCBI Taxonomy" id="2173854"/>
    <lineage>
        <taxon>Bacteria</taxon>
        <taxon>Pseudomonadati</taxon>
        <taxon>Pseudomonadota</taxon>
        <taxon>Gammaproteobacteria</taxon>
        <taxon>Enterobacterales</taxon>
        <taxon>Erwiniaceae</taxon>
        <taxon>Buchnera</taxon>
    </lineage>
</organism>
<proteinExistence type="inferred from homology"/>
<dbReference type="GO" id="GO:0005829">
    <property type="term" value="C:cytosol"/>
    <property type="evidence" value="ECO:0007669"/>
    <property type="project" value="TreeGrafter"/>
</dbReference>
<evidence type="ECO:0000313" key="11">
    <source>
        <dbReference type="Proteomes" id="UP000244884"/>
    </source>
</evidence>
<dbReference type="PANTHER" id="PTHR33398:SF1">
    <property type="entry name" value="SMALL RIBOSOMAL SUBUNIT PROTEIN BS20C"/>
    <property type="match status" value="1"/>
</dbReference>
<comment type="similarity">
    <text evidence="2 8">Belongs to the bacterial ribosomal protein bS20 family.</text>
</comment>
<name>A0A2U8DGM9_9GAMM</name>
<keyword evidence="3 8" id="KW-0699">rRNA-binding</keyword>
<evidence type="ECO:0000256" key="3">
    <source>
        <dbReference type="ARBA" id="ARBA00022730"/>
    </source>
</evidence>
<dbReference type="OrthoDB" id="9807974at2"/>
<protein>
    <recommendedName>
        <fullName evidence="7 8">Small ribosomal subunit protein bS20</fullName>
    </recommendedName>
</protein>
<dbReference type="Proteomes" id="UP000244884">
    <property type="component" value="Chromosome"/>
</dbReference>
<dbReference type="Pfam" id="PF01649">
    <property type="entry name" value="Ribosomal_S20p"/>
    <property type="match status" value="1"/>
</dbReference>
<dbReference type="GO" id="GO:0006412">
    <property type="term" value="P:translation"/>
    <property type="evidence" value="ECO:0007669"/>
    <property type="project" value="UniProtKB-UniRule"/>
</dbReference>
<dbReference type="RefSeq" id="WP_158341391.1">
    <property type="nucleotide sequence ID" value="NZ_CP029161.1"/>
</dbReference>
<dbReference type="HAMAP" id="MF_00500">
    <property type="entry name" value="Ribosomal_bS20"/>
    <property type="match status" value="1"/>
</dbReference>
<evidence type="ECO:0000256" key="4">
    <source>
        <dbReference type="ARBA" id="ARBA00022884"/>
    </source>
</evidence>
<evidence type="ECO:0000256" key="2">
    <source>
        <dbReference type="ARBA" id="ARBA00007634"/>
    </source>
</evidence>
<feature type="compositionally biased region" description="Basic and acidic residues" evidence="9">
    <location>
        <begin position="7"/>
        <end position="18"/>
    </location>
</feature>
<dbReference type="InterPro" id="IPR036510">
    <property type="entry name" value="Ribosomal_bS20_sf"/>
</dbReference>
<dbReference type="EMBL" id="CP029161">
    <property type="protein sequence ID" value="AWH90615.1"/>
    <property type="molecule type" value="Genomic_DNA"/>
</dbReference>
<reference evidence="10 11" key="1">
    <citation type="submission" date="2018-04" db="EMBL/GenBank/DDBJ databases">
        <title>Genome sequence of Buchnera aphidicola from Melaphis sacchari.</title>
        <authorList>
            <person name="Geib S.M."/>
            <person name="Palmer N.A."/>
            <person name="Sattler S.E."/>
            <person name="Sarath G."/>
        </authorList>
    </citation>
    <scope>NUCLEOTIDE SEQUENCE [LARGE SCALE GENOMIC DNA]</scope>
    <source>
        <strain evidence="10 11">LSU</strain>
    </source>
</reference>
<evidence type="ECO:0000256" key="9">
    <source>
        <dbReference type="SAM" id="MobiDB-lite"/>
    </source>
</evidence>
<evidence type="ECO:0000256" key="5">
    <source>
        <dbReference type="ARBA" id="ARBA00022980"/>
    </source>
</evidence>
<keyword evidence="5 8" id="KW-0689">Ribosomal protein</keyword>
<evidence type="ECO:0000256" key="1">
    <source>
        <dbReference type="ARBA" id="ARBA00003134"/>
    </source>
</evidence>
<dbReference type="GO" id="GO:0003735">
    <property type="term" value="F:structural constituent of ribosome"/>
    <property type="evidence" value="ECO:0007669"/>
    <property type="project" value="InterPro"/>
</dbReference>